<dbReference type="PANTHER" id="PTHR31270:SF1">
    <property type="entry name" value="GLUTAMINYL-PEPTIDE CYCLOTRANSFERASE"/>
    <property type="match status" value="1"/>
</dbReference>
<evidence type="ECO:0000313" key="1">
    <source>
        <dbReference type="EMBL" id="GAA4138242.1"/>
    </source>
</evidence>
<sequence>MRKLIISTGILFTCLTACQNPQQQSTETDNTETIASIPAPSLITYQILGTIPHDTQSFTEGFLIHGKDLYEGTGLEKMTKLIKTDTTSGKSQVLNDAFDDKIFGEGITILKDKLYQLTYKNNLIYVYDLANLKKPIATHNWPKEGWGATNDGTSLIFGDGSSKIYFVDPQSMQVSKELIVKDNTGEVDRINELEYIDGFIFANRWGTEFIYKIDPNSGNIVGKISFEGIIQQYDKNFIADADNVLNGIAYDLGQQVLFITGKNWPLTFKIKLNQ</sequence>
<keyword evidence="2" id="KW-1185">Reference proteome</keyword>
<accession>A0ABP7YMA8</accession>
<dbReference type="Gene3D" id="2.130.10.10">
    <property type="entry name" value="YVTN repeat-like/Quinoprotein amine dehydrogenase"/>
    <property type="match status" value="1"/>
</dbReference>
<comment type="caution">
    <text evidence="1">The sequence shown here is derived from an EMBL/GenBank/DDBJ whole genome shotgun (WGS) entry which is preliminary data.</text>
</comment>
<protein>
    <submittedName>
        <fullName evidence="1">Glutaminyl-peptide cyclotransferase</fullName>
    </submittedName>
</protein>
<dbReference type="Proteomes" id="UP001500101">
    <property type="component" value="Unassembled WGS sequence"/>
</dbReference>
<evidence type="ECO:0000313" key="2">
    <source>
        <dbReference type="Proteomes" id="UP001500101"/>
    </source>
</evidence>
<gene>
    <name evidence="1" type="ORF">GCM10022216_15200</name>
</gene>
<dbReference type="RefSeq" id="WP_344674024.1">
    <property type="nucleotide sequence ID" value="NZ_BAAAZI010000006.1"/>
</dbReference>
<dbReference type="InterPro" id="IPR015943">
    <property type="entry name" value="WD40/YVTN_repeat-like_dom_sf"/>
</dbReference>
<dbReference type="EMBL" id="BAAAZI010000006">
    <property type="protein sequence ID" value="GAA4138242.1"/>
    <property type="molecule type" value="Genomic_DNA"/>
</dbReference>
<reference evidence="2" key="1">
    <citation type="journal article" date="2019" name="Int. J. Syst. Evol. Microbiol.">
        <title>The Global Catalogue of Microorganisms (GCM) 10K type strain sequencing project: providing services to taxonomists for standard genome sequencing and annotation.</title>
        <authorList>
            <consortium name="The Broad Institute Genomics Platform"/>
            <consortium name="The Broad Institute Genome Sequencing Center for Infectious Disease"/>
            <person name="Wu L."/>
            <person name="Ma J."/>
        </authorList>
    </citation>
    <scope>NUCLEOTIDE SEQUENCE [LARGE SCALE GENOMIC DNA]</scope>
    <source>
        <strain evidence="2">JCM 16704</strain>
    </source>
</reference>
<dbReference type="SUPFAM" id="SSF63825">
    <property type="entry name" value="YWTD domain"/>
    <property type="match status" value="1"/>
</dbReference>
<proteinExistence type="predicted"/>
<name>A0ABP7YMA8_9SPHI</name>
<organism evidence="1 2">
    <name type="scientific">Sphingobacterium kyonggiense</name>
    <dbReference type="NCBI Taxonomy" id="714075"/>
    <lineage>
        <taxon>Bacteria</taxon>
        <taxon>Pseudomonadati</taxon>
        <taxon>Bacteroidota</taxon>
        <taxon>Sphingobacteriia</taxon>
        <taxon>Sphingobacteriales</taxon>
        <taxon>Sphingobacteriaceae</taxon>
        <taxon>Sphingobacterium</taxon>
    </lineage>
</organism>
<dbReference type="InterPro" id="IPR007788">
    <property type="entry name" value="QCT"/>
</dbReference>
<dbReference type="PANTHER" id="PTHR31270">
    <property type="entry name" value="GLUTAMINYL-PEPTIDE CYCLOTRANSFERASE"/>
    <property type="match status" value="1"/>
</dbReference>
<dbReference type="Pfam" id="PF05096">
    <property type="entry name" value="Glu_cyclase_2"/>
    <property type="match status" value="1"/>
</dbReference>